<dbReference type="PANTHER" id="PTHR34071:SF2">
    <property type="entry name" value="FLAVIN-NUCLEOTIDE-BINDING PROTEIN"/>
    <property type="match status" value="1"/>
</dbReference>
<protein>
    <submittedName>
        <fullName evidence="1">Putative flavin-nucleotide-binding protein</fullName>
    </submittedName>
</protein>
<gene>
    <name evidence="1" type="ORF">XE03_1979</name>
</gene>
<evidence type="ECO:0000313" key="1">
    <source>
        <dbReference type="EMBL" id="KUK85591.1"/>
    </source>
</evidence>
<dbReference type="SUPFAM" id="SSF50475">
    <property type="entry name" value="FMN-binding split barrel"/>
    <property type="match status" value="1"/>
</dbReference>
<name>A0A101HYQ9_UNCT6</name>
<comment type="caution">
    <text evidence="1">The sequence shown here is derived from an EMBL/GenBank/DDBJ whole genome shotgun (WGS) entry which is preliminary data.</text>
</comment>
<accession>A0A101HYQ9</accession>
<dbReference type="AlphaFoldDB" id="A0A101HYQ9"/>
<dbReference type="Proteomes" id="UP000053467">
    <property type="component" value="Unassembled WGS sequence"/>
</dbReference>
<organism evidence="1 2">
    <name type="scientific">candidate division TA06 bacterium 34_109</name>
    <dbReference type="NCBI Taxonomy" id="1635277"/>
    <lineage>
        <taxon>Bacteria</taxon>
        <taxon>Bacteria division TA06</taxon>
    </lineage>
</organism>
<dbReference type="Gene3D" id="2.30.110.10">
    <property type="entry name" value="Electron Transport, Fmn-binding Protein, Chain A"/>
    <property type="match status" value="1"/>
</dbReference>
<sequence length="155" mass="18085">MRRKDKEITDSKEIRKIIKDAIYCNVAMCQNNTPYLVPMNFGFQEDFIYLHSVNEGWKIDILKENPQVCIEIVQDVQFIKSLNICRSSMKYNSVLIFGKAEFILDQIEKKKALGFIVSKYNKNIAEDELKFSDYDLGRLTVLKVKMEKVTGKKSE</sequence>
<proteinExistence type="predicted"/>
<dbReference type="PANTHER" id="PTHR34071">
    <property type="entry name" value="5-NITROIMIDAZOLE ANTIBIOTICS RESISTANCE PROTEIN, NIMA-FAMILY-RELATED PROTEIN-RELATED"/>
    <property type="match status" value="1"/>
</dbReference>
<dbReference type="InterPro" id="IPR024747">
    <property type="entry name" value="Pyridox_Oxase-rel"/>
</dbReference>
<dbReference type="InterPro" id="IPR012349">
    <property type="entry name" value="Split_barrel_FMN-bd"/>
</dbReference>
<dbReference type="Pfam" id="PF12900">
    <property type="entry name" value="Pyridox_ox_2"/>
    <property type="match status" value="1"/>
</dbReference>
<evidence type="ECO:0000313" key="2">
    <source>
        <dbReference type="Proteomes" id="UP000053467"/>
    </source>
</evidence>
<dbReference type="EMBL" id="LGGX01000055">
    <property type="protein sequence ID" value="KUK85591.1"/>
    <property type="molecule type" value="Genomic_DNA"/>
</dbReference>
<reference evidence="2" key="1">
    <citation type="journal article" date="2015" name="MBio">
        <title>Genome-Resolved Metagenomic Analysis Reveals Roles for Candidate Phyla and Other Microbial Community Members in Biogeochemical Transformations in Oil Reservoirs.</title>
        <authorList>
            <person name="Hu P."/>
            <person name="Tom L."/>
            <person name="Singh A."/>
            <person name="Thomas B.C."/>
            <person name="Baker B.J."/>
            <person name="Piceno Y.M."/>
            <person name="Andersen G.L."/>
            <person name="Banfield J.F."/>
        </authorList>
    </citation>
    <scope>NUCLEOTIDE SEQUENCE [LARGE SCALE GENOMIC DNA]</scope>
</reference>